<evidence type="ECO:0000313" key="2">
    <source>
        <dbReference type="Proteomes" id="UP000326678"/>
    </source>
</evidence>
<dbReference type="AlphaFoldDB" id="A0A5P8W2Y6"/>
<keyword evidence="2" id="KW-1185">Reference proteome</keyword>
<gene>
    <name evidence="1" type="ORF">GXM_04117</name>
</gene>
<evidence type="ECO:0000313" key="1">
    <source>
        <dbReference type="EMBL" id="QFS46636.1"/>
    </source>
</evidence>
<dbReference type="KEGG" id="nsh:GXM_04117"/>
<name>A0A5P8W2Y6_9NOSO</name>
<proteinExistence type="predicted"/>
<sequence length="49" mass="5479">MVLSHQKFCDDKEAINNTNQMGVIAVPTQMRYKITFQGVGARHCPLVST</sequence>
<protein>
    <submittedName>
        <fullName evidence="1">Uncharacterized protein</fullName>
    </submittedName>
</protein>
<accession>A0A5P8W2Y6</accession>
<dbReference type="Proteomes" id="UP000326678">
    <property type="component" value="Chromosome Gxm1"/>
</dbReference>
<reference evidence="1 2" key="1">
    <citation type="submission" date="2019-10" db="EMBL/GenBank/DDBJ databases">
        <title>Genomic and transcriptomic insights into the perfect genentic adaptation of a filamentous nitrogen-fixing cyanobacterium to rice fields.</title>
        <authorList>
            <person name="Chen Z."/>
        </authorList>
    </citation>
    <scope>NUCLEOTIDE SEQUENCE [LARGE SCALE GENOMIC DNA]</scope>
    <source>
        <strain evidence="1">CCNUC1</strain>
    </source>
</reference>
<dbReference type="EMBL" id="CP045226">
    <property type="protein sequence ID" value="QFS46636.1"/>
    <property type="molecule type" value="Genomic_DNA"/>
</dbReference>
<organism evidence="1 2">
    <name type="scientific">Nostoc sphaeroides CCNUC1</name>
    <dbReference type="NCBI Taxonomy" id="2653204"/>
    <lineage>
        <taxon>Bacteria</taxon>
        <taxon>Bacillati</taxon>
        <taxon>Cyanobacteriota</taxon>
        <taxon>Cyanophyceae</taxon>
        <taxon>Nostocales</taxon>
        <taxon>Nostocaceae</taxon>
        <taxon>Nostoc</taxon>
    </lineage>
</organism>